<dbReference type="Proteomes" id="UP000325433">
    <property type="component" value="Unassembled WGS sequence"/>
</dbReference>
<evidence type="ECO:0000313" key="2">
    <source>
        <dbReference type="Proteomes" id="UP000325433"/>
    </source>
</evidence>
<sequence length="60" mass="6861">MTDTMREAIKPVKIPGIAWDIAADIHFPPNFDETKKICGCRVCPSDWLVQRALRAIYMAR</sequence>
<reference evidence="2" key="1">
    <citation type="submission" date="2019-04" db="EMBL/GenBank/DDBJ databases">
        <title>Friends and foes A comparative genomics studyof 23 Aspergillus species from section Flavi.</title>
        <authorList>
            <consortium name="DOE Joint Genome Institute"/>
            <person name="Kjaerbolling I."/>
            <person name="Vesth T."/>
            <person name="Frisvad J.C."/>
            <person name="Nybo J.L."/>
            <person name="Theobald S."/>
            <person name="Kildgaard S."/>
            <person name="Isbrandt T."/>
            <person name="Kuo A."/>
            <person name="Sato A."/>
            <person name="Lyhne E.K."/>
            <person name="Kogle M.E."/>
            <person name="Wiebenga A."/>
            <person name="Kun R.S."/>
            <person name="Lubbers R.J."/>
            <person name="Makela M.R."/>
            <person name="Barry K."/>
            <person name="Chovatia M."/>
            <person name="Clum A."/>
            <person name="Daum C."/>
            <person name="Haridas S."/>
            <person name="He G."/>
            <person name="LaButti K."/>
            <person name="Lipzen A."/>
            <person name="Mondo S."/>
            <person name="Riley R."/>
            <person name="Salamov A."/>
            <person name="Simmons B.A."/>
            <person name="Magnuson J.K."/>
            <person name="Henrissat B."/>
            <person name="Mortensen U.H."/>
            <person name="Larsen T.O."/>
            <person name="Devries R.P."/>
            <person name="Grigoriev I.V."/>
            <person name="Machida M."/>
            <person name="Baker S.E."/>
            <person name="Andersen M.R."/>
        </authorList>
    </citation>
    <scope>NUCLEOTIDE SEQUENCE [LARGE SCALE GENOMIC DNA]</scope>
    <source>
        <strain evidence="2">CBS 130015</strain>
    </source>
</reference>
<accession>A0A5N6VIS4</accession>
<keyword evidence="2" id="KW-1185">Reference proteome</keyword>
<evidence type="ECO:0000313" key="1">
    <source>
        <dbReference type="EMBL" id="KAE8308076.1"/>
    </source>
</evidence>
<proteinExistence type="predicted"/>
<gene>
    <name evidence="1" type="ORF">BDV41DRAFT_552541</name>
</gene>
<protein>
    <submittedName>
        <fullName evidence="1">Uncharacterized protein</fullName>
    </submittedName>
</protein>
<dbReference type="AlphaFoldDB" id="A0A5N6VIS4"/>
<organism evidence="1 2">
    <name type="scientific">Aspergillus transmontanensis</name>
    <dbReference type="NCBI Taxonomy" id="1034304"/>
    <lineage>
        <taxon>Eukaryota</taxon>
        <taxon>Fungi</taxon>
        <taxon>Dikarya</taxon>
        <taxon>Ascomycota</taxon>
        <taxon>Pezizomycotina</taxon>
        <taxon>Eurotiomycetes</taxon>
        <taxon>Eurotiomycetidae</taxon>
        <taxon>Eurotiales</taxon>
        <taxon>Aspergillaceae</taxon>
        <taxon>Aspergillus</taxon>
        <taxon>Aspergillus subgen. Circumdati</taxon>
    </lineage>
</organism>
<name>A0A5N6VIS4_9EURO</name>
<dbReference type="EMBL" id="ML738391">
    <property type="protein sequence ID" value="KAE8308076.1"/>
    <property type="molecule type" value="Genomic_DNA"/>
</dbReference>